<dbReference type="AlphaFoldDB" id="A0AAN7YR72"/>
<evidence type="ECO:0000256" key="9">
    <source>
        <dbReference type="SAM" id="SignalP"/>
    </source>
</evidence>
<feature type="signal peptide" evidence="9">
    <location>
        <begin position="1"/>
        <end position="19"/>
    </location>
</feature>
<evidence type="ECO:0000259" key="10">
    <source>
        <dbReference type="PROSITE" id="PS51695"/>
    </source>
</evidence>
<dbReference type="GO" id="GO:0046872">
    <property type="term" value="F:metal ion binding"/>
    <property type="evidence" value="ECO:0007669"/>
    <property type="project" value="UniProtKB-UniRule"/>
</dbReference>
<evidence type="ECO:0000256" key="1">
    <source>
        <dbReference type="ARBA" id="ARBA00004239"/>
    </source>
</evidence>
<dbReference type="GO" id="GO:0006508">
    <property type="term" value="P:proteolysis"/>
    <property type="evidence" value="ECO:0007669"/>
    <property type="project" value="UniProtKB-KW"/>
</dbReference>
<gene>
    <name evidence="11" type="primary">SED1</name>
    <name evidence="11" type="ORF">LTR62_004761</name>
</gene>
<sequence length="657" mass="70701">MHLTSLALLVLSTAASSYAVPTPSSHVLHERRDLSSSPWIKRDRLHPDVKLPMRIGLTQSSLDQGYDLLMKVSHSDSEHYGKHYTVEEVTDIFAPASEAVGSVRGWLESAGIEASRISQSVNKQWLQFDAKSSEAENLFKTKYHFYEHEQNSKSSIACDEYHIPAHLQQHVDYITPGIKLSSFGLPKPTRSDIEKRTFFSKGGVPIPPPTLPIPAGLPSLADVTSLYCGEIITPECIMTMYNITRGTLKNGNNQLGIFEDLGDYYSQTDLNEFFLTLAPYIPIGTHPILDGIDGAKAPASVANAGPESDLDFQISYPLIWPQNSVLFQTDDAVYEANYTYQGFLNNFLDAIDGSYCTYSAFNETGNSPLDPPYPDKQAGGYTGSLQCGVYQPTNVISISYGGDEQSLPVSYQRRQCNEFMKLGLQGISVCVSSGDSGVGQQDSTGAATVCLGAANKIFAPDFPATCPYLTTLGATTLPPGASAPKDQEVAVTRFPSGGGFSNIYPIPSYQASAVAGYFAKVNPPYPYYSCEYNQSCFTGNGIYNRAGRGYPDASAVGDNIVIFNKGLPTLIGGTSASSPAFASILVRINEERLAAGKSTIGFVNPVLYANPGVLHDITVGSNPACGEAGFTCAVGWDPVTGLGTPNYPAMLKVFMGL</sequence>
<dbReference type="Pfam" id="PF09286">
    <property type="entry name" value="Pro-kuma_activ"/>
    <property type="match status" value="1"/>
</dbReference>
<evidence type="ECO:0000313" key="11">
    <source>
        <dbReference type="EMBL" id="KAK5111656.1"/>
    </source>
</evidence>
<feature type="binding site" evidence="8">
    <location>
        <position position="617"/>
    </location>
    <ligand>
        <name>Ca(2+)</name>
        <dbReference type="ChEBI" id="CHEBI:29108"/>
    </ligand>
</feature>
<comment type="caution">
    <text evidence="11">The sequence shown here is derived from an EMBL/GenBank/DDBJ whole genome shotgun (WGS) entry which is preliminary data.</text>
</comment>
<dbReference type="InterPro" id="IPR050819">
    <property type="entry name" value="Tripeptidyl-peptidase_I"/>
</dbReference>
<proteinExistence type="predicted"/>
<feature type="binding site" evidence="8">
    <location>
        <position position="635"/>
    </location>
    <ligand>
        <name>Ca(2+)</name>
        <dbReference type="ChEBI" id="CHEBI:29108"/>
    </ligand>
</feature>
<dbReference type="CDD" id="cd04056">
    <property type="entry name" value="Peptidases_S53"/>
    <property type="match status" value="1"/>
</dbReference>
<accession>A0AAN7YR72</accession>
<dbReference type="PROSITE" id="PS51695">
    <property type="entry name" value="SEDOLISIN"/>
    <property type="match status" value="1"/>
</dbReference>
<dbReference type="SUPFAM" id="SSF54897">
    <property type="entry name" value="Protease propeptides/inhibitors"/>
    <property type="match status" value="1"/>
</dbReference>
<dbReference type="Gene3D" id="3.40.50.200">
    <property type="entry name" value="Peptidase S8/S53 domain"/>
    <property type="match status" value="1"/>
</dbReference>
<dbReference type="EMBL" id="JAVRRL010000037">
    <property type="protein sequence ID" value="KAK5111656.1"/>
    <property type="molecule type" value="Genomic_DNA"/>
</dbReference>
<dbReference type="GO" id="GO:0008240">
    <property type="term" value="F:tripeptidyl-peptidase activity"/>
    <property type="evidence" value="ECO:0007669"/>
    <property type="project" value="TreeGrafter"/>
</dbReference>
<feature type="binding site" evidence="8">
    <location>
        <position position="616"/>
    </location>
    <ligand>
        <name>Ca(2+)</name>
        <dbReference type="ChEBI" id="CHEBI:29108"/>
    </ligand>
</feature>
<feature type="active site" description="Charge relay system" evidence="8">
    <location>
        <position position="311"/>
    </location>
</feature>
<protein>
    <submittedName>
        <fullName evidence="11">Tripeptidyl-peptidase sed1</fullName>
    </submittedName>
</protein>
<comment type="cofactor">
    <cofactor evidence="8">
        <name>Ca(2+)</name>
        <dbReference type="ChEBI" id="CHEBI:29108"/>
    </cofactor>
    <text evidence="8">Binds 1 Ca(2+) ion per subunit.</text>
</comment>
<evidence type="ECO:0000256" key="5">
    <source>
        <dbReference type="ARBA" id="ARBA00022825"/>
    </source>
</evidence>
<evidence type="ECO:0000256" key="3">
    <source>
        <dbReference type="ARBA" id="ARBA00022723"/>
    </source>
</evidence>
<dbReference type="SMART" id="SM00944">
    <property type="entry name" value="Pro-kuma_activ"/>
    <property type="match status" value="1"/>
</dbReference>
<evidence type="ECO:0000313" key="12">
    <source>
        <dbReference type="Proteomes" id="UP001310890"/>
    </source>
</evidence>
<keyword evidence="7" id="KW-0865">Zymogen</keyword>
<dbReference type="PANTHER" id="PTHR14218:SF19">
    <property type="entry name" value="SERINE PROTEASE AORO, PUTATIVE (AFU_ORTHOLOGUE AFUA_6G10250)-RELATED"/>
    <property type="match status" value="1"/>
</dbReference>
<dbReference type="CDD" id="cd11377">
    <property type="entry name" value="Pro-peptidase_S53"/>
    <property type="match status" value="1"/>
</dbReference>
<evidence type="ECO:0000256" key="8">
    <source>
        <dbReference type="PROSITE-ProRule" id="PRU01032"/>
    </source>
</evidence>
<keyword evidence="9" id="KW-0732">Signal</keyword>
<dbReference type="InterPro" id="IPR030400">
    <property type="entry name" value="Sedolisin_dom"/>
</dbReference>
<dbReference type="InterPro" id="IPR036852">
    <property type="entry name" value="Peptidase_S8/S53_dom_sf"/>
</dbReference>
<dbReference type="InterPro" id="IPR015366">
    <property type="entry name" value="S53_propep"/>
</dbReference>
<reference evidence="11" key="1">
    <citation type="submission" date="2023-08" db="EMBL/GenBank/DDBJ databases">
        <title>Black Yeasts Isolated from many extreme environments.</title>
        <authorList>
            <person name="Coleine C."/>
            <person name="Stajich J.E."/>
            <person name="Selbmann L."/>
        </authorList>
    </citation>
    <scope>NUCLEOTIDE SEQUENCE</scope>
    <source>
        <strain evidence="11">CCFEE 5401</strain>
    </source>
</reference>
<feature type="active site" description="Charge relay system" evidence="8">
    <location>
        <position position="307"/>
    </location>
</feature>
<evidence type="ECO:0000256" key="6">
    <source>
        <dbReference type="ARBA" id="ARBA00022837"/>
    </source>
</evidence>
<keyword evidence="3 8" id="KW-0479">Metal-binding</keyword>
<keyword evidence="5 8" id="KW-0720">Serine protease</keyword>
<evidence type="ECO:0000256" key="2">
    <source>
        <dbReference type="ARBA" id="ARBA00022670"/>
    </source>
</evidence>
<feature type="domain" description="Peptidase S53" evidence="10">
    <location>
        <begin position="231"/>
        <end position="657"/>
    </location>
</feature>
<feature type="active site" description="Charge relay system" evidence="8">
    <location>
        <position position="575"/>
    </location>
</feature>
<keyword evidence="6 8" id="KW-0106">Calcium</keyword>
<comment type="subcellular location">
    <subcellularLocation>
        <location evidence="1">Secreted</location>
        <location evidence="1">Extracellular space</location>
    </subcellularLocation>
</comment>
<dbReference type="GO" id="GO:0004252">
    <property type="term" value="F:serine-type endopeptidase activity"/>
    <property type="evidence" value="ECO:0007669"/>
    <property type="project" value="UniProtKB-UniRule"/>
</dbReference>
<name>A0AAN7YR72_9PEZI</name>
<keyword evidence="2 8" id="KW-0645">Protease</keyword>
<dbReference type="Proteomes" id="UP001310890">
    <property type="component" value="Unassembled WGS sequence"/>
</dbReference>
<feature type="chain" id="PRO_5043021011" evidence="9">
    <location>
        <begin position="20"/>
        <end position="657"/>
    </location>
</feature>
<evidence type="ECO:0000256" key="7">
    <source>
        <dbReference type="ARBA" id="ARBA00023145"/>
    </source>
</evidence>
<evidence type="ECO:0000256" key="4">
    <source>
        <dbReference type="ARBA" id="ARBA00022801"/>
    </source>
</evidence>
<organism evidence="11 12">
    <name type="scientific">Meristemomyces frigidus</name>
    <dbReference type="NCBI Taxonomy" id="1508187"/>
    <lineage>
        <taxon>Eukaryota</taxon>
        <taxon>Fungi</taxon>
        <taxon>Dikarya</taxon>
        <taxon>Ascomycota</taxon>
        <taxon>Pezizomycotina</taxon>
        <taxon>Dothideomycetes</taxon>
        <taxon>Dothideomycetidae</taxon>
        <taxon>Mycosphaerellales</taxon>
        <taxon>Teratosphaeriaceae</taxon>
        <taxon>Meristemomyces</taxon>
    </lineage>
</organism>
<dbReference type="GO" id="GO:0005576">
    <property type="term" value="C:extracellular region"/>
    <property type="evidence" value="ECO:0007669"/>
    <property type="project" value="UniProtKB-SubCell"/>
</dbReference>
<feature type="binding site" evidence="8">
    <location>
        <position position="637"/>
    </location>
    <ligand>
        <name>Ca(2+)</name>
        <dbReference type="ChEBI" id="CHEBI:29108"/>
    </ligand>
</feature>
<keyword evidence="4 8" id="KW-0378">Hydrolase</keyword>
<dbReference type="PANTHER" id="PTHR14218">
    <property type="entry name" value="PROTEASE S8 TRIPEPTIDYL PEPTIDASE I CLN2"/>
    <property type="match status" value="1"/>
</dbReference>
<dbReference type="SUPFAM" id="SSF52743">
    <property type="entry name" value="Subtilisin-like"/>
    <property type="match status" value="1"/>
</dbReference>